<proteinExistence type="inferred from homology"/>
<dbReference type="InterPro" id="IPR008979">
    <property type="entry name" value="Galactose-bd-like_sf"/>
</dbReference>
<keyword evidence="3" id="KW-0732">Signal</keyword>
<evidence type="ECO:0000256" key="2">
    <source>
        <dbReference type="ARBA" id="ARBA00022801"/>
    </source>
</evidence>
<reference evidence="6" key="1">
    <citation type="journal article" date="2019" name="Int. J. Syst. Evol. Microbiol.">
        <title>The Global Catalogue of Microorganisms (GCM) 10K type strain sequencing project: providing services to taxonomists for standard genome sequencing and annotation.</title>
        <authorList>
            <consortium name="The Broad Institute Genomics Platform"/>
            <consortium name="The Broad Institute Genome Sequencing Center for Infectious Disease"/>
            <person name="Wu L."/>
            <person name="Ma J."/>
        </authorList>
    </citation>
    <scope>NUCLEOTIDE SEQUENCE [LARGE SCALE GENOMIC DNA]</scope>
    <source>
        <strain evidence="6">ICMP 257</strain>
    </source>
</reference>
<accession>A0ABV9VJD1</accession>
<evidence type="ECO:0000313" key="5">
    <source>
        <dbReference type="EMBL" id="MFC4983184.1"/>
    </source>
</evidence>
<dbReference type="InterPro" id="IPR037459">
    <property type="entry name" value="RhgT-like"/>
</dbReference>
<evidence type="ECO:0000259" key="4">
    <source>
        <dbReference type="Pfam" id="PF13472"/>
    </source>
</evidence>
<dbReference type="PANTHER" id="PTHR43695:SF1">
    <property type="entry name" value="RHAMNOGALACTURONAN ACETYLESTERASE"/>
    <property type="match status" value="1"/>
</dbReference>
<dbReference type="PANTHER" id="PTHR43695">
    <property type="entry name" value="PUTATIVE (AFU_ORTHOLOGUE AFUA_2G17250)-RELATED"/>
    <property type="match status" value="1"/>
</dbReference>
<evidence type="ECO:0000313" key="6">
    <source>
        <dbReference type="Proteomes" id="UP001595908"/>
    </source>
</evidence>
<gene>
    <name evidence="5" type="ORF">ACFPL4_33445</name>
</gene>
<keyword evidence="2" id="KW-0378">Hydrolase</keyword>
<dbReference type="Gene3D" id="3.40.50.1110">
    <property type="entry name" value="SGNH hydrolase"/>
    <property type="match status" value="1"/>
</dbReference>
<comment type="similarity">
    <text evidence="1">Belongs to the 'GDSL' lipolytic enzyme family.</text>
</comment>
<dbReference type="InterPro" id="IPR013830">
    <property type="entry name" value="SGNH_hydro"/>
</dbReference>
<feature type="chain" id="PRO_5047342869" evidence="3">
    <location>
        <begin position="35"/>
        <end position="357"/>
    </location>
</feature>
<evidence type="ECO:0000256" key="1">
    <source>
        <dbReference type="ARBA" id="ARBA00008668"/>
    </source>
</evidence>
<dbReference type="InterPro" id="IPR036514">
    <property type="entry name" value="SGNH_hydro_sf"/>
</dbReference>
<evidence type="ECO:0000256" key="3">
    <source>
        <dbReference type="SAM" id="SignalP"/>
    </source>
</evidence>
<dbReference type="RefSeq" id="WP_051709762.1">
    <property type="nucleotide sequence ID" value="NZ_JBHSJE010000014.1"/>
</dbReference>
<keyword evidence="6" id="KW-1185">Reference proteome</keyword>
<name>A0ABV9VJD1_STRAZ</name>
<organism evidence="5 6">
    <name type="scientific">Streptomyces atroolivaceus</name>
    <dbReference type="NCBI Taxonomy" id="66869"/>
    <lineage>
        <taxon>Bacteria</taxon>
        <taxon>Bacillati</taxon>
        <taxon>Actinomycetota</taxon>
        <taxon>Actinomycetes</taxon>
        <taxon>Kitasatosporales</taxon>
        <taxon>Streptomycetaceae</taxon>
        <taxon>Streptomyces</taxon>
    </lineage>
</organism>
<dbReference type="CDD" id="cd01821">
    <property type="entry name" value="Rhamnogalacturan_acetylesterase_like"/>
    <property type="match status" value="1"/>
</dbReference>
<dbReference type="GeneID" id="31235639"/>
<dbReference type="EMBL" id="JBHSJE010000014">
    <property type="protein sequence ID" value="MFC4983184.1"/>
    <property type="molecule type" value="Genomic_DNA"/>
</dbReference>
<dbReference type="Pfam" id="PF13472">
    <property type="entry name" value="Lipase_GDSL_2"/>
    <property type="match status" value="1"/>
</dbReference>
<feature type="signal peptide" evidence="3">
    <location>
        <begin position="1"/>
        <end position="34"/>
    </location>
</feature>
<comment type="caution">
    <text evidence="5">The sequence shown here is derived from an EMBL/GenBank/DDBJ whole genome shotgun (WGS) entry which is preliminary data.</text>
</comment>
<dbReference type="SUPFAM" id="SSF52266">
    <property type="entry name" value="SGNH hydrolase"/>
    <property type="match status" value="1"/>
</dbReference>
<dbReference type="SUPFAM" id="SSF49785">
    <property type="entry name" value="Galactose-binding domain-like"/>
    <property type="match status" value="1"/>
</dbReference>
<dbReference type="Gene3D" id="2.60.120.430">
    <property type="entry name" value="Galactose-binding lectin"/>
    <property type="match status" value="1"/>
</dbReference>
<protein>
    <submittedName>
        <fullName evidence="5">Rhamnogalacturonan acetylesterase</fullName>
    </submittedName>
</protein>
<sequence>MPSSVPRLRRAVRVTALLSAAVGFATLLGPPAQAHGSSDRERAVPSECSGTSPIVCHVDVPPGNYTVSALLGGSTPGSTSVLVEARRTMLAETPTQAGRHALRTFTVNVREPEGQPTDPTGTPGLDIRFEGAAPQLSGLKVTPAHRTPQILLAGDSTVCDQWYVPYAGWGQELTQFLRRGISVANYADSGESTQSFLDNPLLFDALEARIRRGDLVLIQLAHNDKTTTAAAYRANLTAMAERVVAQGGRPVFVTPIVRRRFNSDGTLNGVALHVTGQADLPAEMRSLAEELDVPLVDLTAMSQELVERLGPVESRGLYLTDVNGDNTHTSVHGATRYATLVVGALKDQRLIPSRLIR</sequence>
<feature type="domain" description="SGNH hydrolase-type esterase" evidence="4">
    <location>
        <begin position="154"/>
        <end position="313"/>
    </location>
</feature>
<dbReference type="Proteomes" id="UP001595908">
    <property type="component" value="Unassembled WGS sequence"/>
</dbReference>